<evidence type="ECO:0000313" key="3">
    <source>
        <dbReference type="WBParaSite" id="PSAMB.scaffold1616size29332.g14067.t1"/>
    </source>
</evidence>
<dbReference type="WBParaSite" id="PSAMB.scaffold1616size29332.g14067.t1">
    <property type="protein sequence ID" value="PSAMB.scaffold1616size29332.g14067.t1"/>
    <property type="gene ID" value="PSAMB.scaffold1616size29332.g14067"/>
</dbReference>
<keyword evidence="1" id="KW-0732">Signal</keyword>
<feature type="signal peptide" evidence="1">
    <location>
        <begin position="1"/>
        <end position="17"/>
    </location>
</feature>
<reference evidence="3" key="1">
    <citation type="submission" date="2022-11" db="UniProtKB">
        <authorList>
            <consortium name="WormBaseParasite"/>
        </authorList>
    </citation>
    <scope>IDENTIFICATION</scope>
</reference>
<protein>
    <submittedName>
        <fullName evidence="3">Uncharacterized protein</fullName>
    </submittedName>
</protein>
<organism evidence="2 3">
    <name type="scientific">Plectus sambesii</name>
    <dbReference type="NCBI Taxonomy" id="2011161"/>
    <lineage>
        <taxon>Eukaryota</taxon>
        <taxon>Metazoa</taxon>
        <taxon>Ecdysozoa</taxon>
        <taxon>Nematoda</taxon>
        <taxon>Chromadorea</taxon>
        <taxon>Plectida</taxon>
        <taxon>Plectina</taxon>
        <taxon>Plectoidea</taxon>
        <taxon>Plectidae</taxon>
        <taxon>Plectus</taxon>
    </lineage>
</organism>
<dbReference type="Proteomes" id="UP000887566">
    <property type="component" value="Unplaced"/>
</dbReference>
<name>A0A914V7Y3_9BILA</name>
<dbReference type="AlphaFoldDB" id="A0A914V7Y3"/>
<sequence length="145" mass="15767">MLPLLLSFLLVFSIGEAQQGGFAKTLGKTDGLAGVDDLDVAYSPLTAGEHWVMASGNSTAISTIWSALAMEKGRIVSDGDFCETTTNRRKDYVIVHSYEGPVFLRPAPVNQSELVRLVRDNHARSAALTRVCGREVVPSNLRYPD</sequence>
<evidence type="ECO:0000313" key="2">
    <source>
        <dbReference type="Proteomes" id="UP000887566"/>
    </source>
</evidence>
<feature type="chain" id="PRO_5037387767" evidence="1">
    <location>
        <begin position="18"/>
        <end position="145"/>
    </location>
</feature>
<evidence type="ECO:0000256" key="1">
    <source>
        <dbReference type="SAM" id="SignalP"/>
    </source>
</evidence>
<proteinExistence type="predicted"/>
<accession>A0A914V7Y3</accession>
<keyword evidence="2" id="KW-1185">Reference proteome</keyword>